<dbReference type="PANTHER" id="PTHR34071">
    <property type="entry name" value="5-NITROIMIDAZOLE ANTIBIOTICS RESISTANCE PROTEIN, NIMA-FAMILY-RELATED PROTEIN-RELATED"/>
    <property type="match status" value="1"/>
</dbReference>
<gene>
    <name evidence="1" type="ORF">CH339_18935</name>
</gene>
<name>A0A327JIV4_9HYPH</name>
<evidence type="ECO:0000313" key="1">
    <source>
        <dbReference type="EMBL" id="RAI25294.1"/>
    </source>
</evidence>
<reference evidence="1 2" key="1">
    <citation type="submission" date="2017-07" db="EMBL/GenBank/DDBJ databases">
        <title>Draft Genome Sequences of Select Purple Nonsulfur Bacteria.</title>
        <authorList>
            <person name="Lasarre B."/>
            <person name="Mckinlay J.B."/>
        </authorList>
    </citation>
    <scope>NUCLEOTIDE SEQUENCE [LARGE SCALE GENOMIC DNA]</scope>
    <source>
        <strain evidence="1 2">DSM 11290</strain>
    </source>
</reference>
<evidence type="ECO:0000313" key="2">
    <source>
        <dbReference type="Proteomes" id="UP000249299"/>
    </source>
</evidence>
<dbReference type="InterPro" id="IPR024747">
    <property type="entry name" value="Pyridox_Oxase-rel"/>
</dbReference>
<dbReference type="Pfam" id="PF12900">
    <property type="entry name" value="Pyridox_ox_2"/>
    <property type="match status" value="1"/>
</dbReference>
<dbReference type="Gene3D" id="2.30.110.10">
    <property type="entry name" value="Electron Transport, Fmn-binding Protein, Chain A"/>
    <property type="match status" value="1"/>
</dbReference>
<proteinExistence type="predicted"/>
<dbReference type="RefSeq" id="WP_111435959.1">
    <property type="nucleotide sequence ID" value="NZ_JACIGG010000032.1"/>
</dbReference>
<keyword evidence="2" id="KW-1185">Reference proteome</keyword>
<dbReference type="Proteomes" id="UP000249299">
    <property type="component" value="Unassembled WGS sequence"/>
</dbReference>
<sequence length="219" mass="23405">MSSTYSVDASNKVRVGNRADYDRDTVHAILDAALIAHVGFIVDGRPVVIPMIHGRDGETVYVHGAKATRLIKQLARGVPACLEVTLADGIVVGRSAFHSSMNYRSVVIHGTARKVEDADEHARALEIVTEHILPGRWAEVRPMLEKEVKATGVIAIEIEAASAKIRAGEPIDEESDYDTPVWGGVVPLHTTYGAPEGDSRLLPGVEVPASVAALTGTKS</sequence>
<accession>A0A327JIV4</accession>
<dbReference type="PANTHER" id="PTHR34071:SF2">
    <property type="entry name" value="FLAVIN-NUCLEOTIDE-BINDING PROTEIN"/>
    <property type="match status" value="1"/>
</dbReference>
<organism evidence="1 2">
    <name type="scientific">Rhodobium orientis</name>
    <dbReference type="NCBI Taxonomy" id="34017"/>
    <lineage>
        <taxon>Bacteria</taxon>
        <taxon>Pseudomonadati</taxon>
        <taxon>Pseudomonadota</taxon>
        <taxon>Alphaproteobacteria</taxon>
        <taxon>Hyphomicrobiales</taxon>
        <taxon>Rhodobiaceae</taxon>
        <taxon>Rhodobium</taxon>
    </lineage>
</organism>
<dbReference type="AlphaFoldDB" id="A0A327JIV4"/>
<comment type="caution">
    <text evidence="1">The sequence shown here is derived from an EMBL/GenBank/DDBJ whole genome shotgun (WGS) entry which is preliminary data.</text>
</comment>
<dbReference type="EMBL" id="NPEV01000051">
    <property type="protein sequence ID" value="RAI25294.1"/>
    <property type="molecule type" value="Genomic_DNA"/>
</dbReference>
<protein>
    <submittedName>
        <fullName evidence="1">Flavin-nucleotide-binding protein</fullName>
    </submittedName>
</protein>
<dbReference type="InterPro" id="IPR012349">
    <property type="entry name" value="Split_barrel_FMN-bd"/>
</dbReference>
<dbReference type="OrthoDB" id="116031at2"/>
<dbReference type="SUPFAM" id="SSF50475">
    <property type="entry name" value="FMN-binding split barrel"/>
    <property type="match status" value="1"/>
</dbReference>